<dbReference type="InterPro" id="IPR036375">
    <property type="entry name" value="Hemopexin-like_dom_sf"/>
</dbReference>
<feature type="domain" description="Pierisin-like" evidence="2">
    <location>
        <begin position="67"/>
        <end position="188"/>
    </location>
</feature>
<dbReference type="Proteomes" id="UP000243499">
    <property type="component" value="Chromosome 3"/>
</dbReference>
<dbReference type="InterPro" id="IPR054695">
    <property type="entry name" value="Pierisin-like_dom"/>
</dbReference>
<dbReference type="SMART" id="SM00120">
    <property type="entry name" value="HX"/>
    <property type="match status" value="3"/>
</dbReference>
<dbReference type="InterPro" id="IPR018487">
    <property type="entry name" value="Hemopexin-like_repeat"/>
</dbReference>
<evidence type="ECO:0000256" key="1">
    <source>
        <dbReference type="PROSITE-ProRule" id="PRU01011"/>
    </source>
</evidence>
<sequence>MSISPGSPWRGGAAFLSQPVTEDDERAAECVVETIYYFNVRCPVGTPLPDIEYRSSDGEIDILRHVFRWDRAPYDFVFQHGFEARRQENTPDSVFYNLERYVNSGGRPLDIRRDTTHGFVSTTISSSWFPPVNSGTVDRVYRYEIYAPGGILVSETLGDLYRYPAQDEVAFPAGIAPQYIRSAQLFELANDRRYTRRTRVNNVLYINSHFNPQSHPPRELKIQYPVSRYNENGETRKLEIQMVPEQRLQKRSMDTNDDELVDYYTEEVTDVDYYIDSAFRSTRRNEAYIFIKGQYVLINYAPGTTGDRVVNGPHFIGSSFHSLVGTVFAEYGIDAAFGCHDRDDNEAMIFSGNLSARINYAPGTTDDWIIEGPKTIRQKFPFFKGTHFEGGIDAAFESTVTGEAYLFKGSEYALIDYSKPSLIAMRPITEGFQCLRNTIFEREIGAAFASHVDNEAYLFKGNSYVLLHFTPGETKDYIISGPKEIVPANWPSLNGILPQKNIGLDIFYEFPQPEKQHRDHDEL</sequence>
<accession>A0A2S3H9B6</accession>
<dbReference type="PROSITE" id="PS51642">
    <property type="entry name" value="HEMOPEXIN_2"/>
    <property type="match status" value="2"/>
</dbReference>
<protein>
    <recommendedName>
        <fullName evidence="2">Pierisin-like domain-containing protein</fullName>
    </recommendedName>
</protein>
<proteinExistence type="predicted"/>
<dbReference type="AlphaFoldDB" id="A0A2S3H9B6"/>
<feature type="repeat" description="Hemopexin" evidence="1">
    <location>
        <begin position="330"/>
        <end position="383"/>
    </location>
</feature>
<dbReference type="Gene3D" id="3.90.210.10">
    <property type="entry name" value="Heat-Labile Enterotoxin, subunit A"/>
    <property type="match status" value="1"/>
</dbReference>
<name>A0A2S3H9B6_9POAL</name>
<dbReference type="Gene3D" id="2.110.10.10">
    <property type="entry name" value="Hemopexin-like domain"/>
    <property type="match status" value="1"/>
</dbReference>
<feature type="repeat" description="Hemopexin" evidence="1">
    <location>
        <begin position="389"/>
        <end position="435"/>
    </location>
</feature>
<dbReference type="EMBL" id="CM008048">
    <property type="protein sequence ID" value="PAN17899.2"/>
    <property type="molecule type" value="Genomic_DNA"/>
</dbReference>
<organism evidence="3">
    <name type="scientific">Panicum hallii</name>
    <dbReference type="NCBI Taxonomy" id="206008"/>
    <lineage>
        <taxon>Eukaryota</taxon>
        <taxon>Viridiplantae</taxon>
        <taxon>Streptophyta</taxon>
        <taxon>Embryophyta</taxon>
        <taxon>Tracheophyta</taxon>
        <taxon>Spermatophyta</taxon>
        <taxon>Magnoliopsida</taxon>
        <taxon>Liliopsida</taxon>
        <taxon>Poales</taxon>
        <taxon>Poaceae</taxon>
        <taxon>PACMAD clade</taxon>
        <taxon>Panicoideae</taxon>
        <taxon>Panicodae</taxon>
        <taxon>Paniceae</taxon>
        <taxon>Panicinae</taxon>
        <taxon>Panicum</taxon>
        <taxon>Panicum sect. Panicum</taxon>
    </lineage>
</organism>
<evidence type="ECO:0000259" key="2">
    <source>
        <dbReference type="Pfam" id="PF22596"/>
    </source>
</evidence>
<dbReference type="Pfam" id="PF22596">
    <property type="entry name" value="Scabin-like"/>
    <property type="match status" value="1"/>
</dbReference>
<dbReference type="SUPFAM" id="SSF56399">
    <property type="entry name" value="ADP-ribosylation"/>
    <property type="match status" value="1"/>
</dbReference>
<gene>
    <name evidence="3" type="ORF">PAHAL_3G162300</name>
</gene>
<dbReference type="SUPFAM" id="SSF50923">
    <property type="entry name" value="Hemopexin-like domain"/>
    <property type="match status" value="1"/>
</dbReference>
<dbReference type="Pfam" id="PF00045">
    <property type="entry name" value="Hemopexin"/>
    <property type="match status" value="1"/>
</dbReference>
<reference evidence="3" key="1">
    <citation type="submission" date="2018-04" db="EMBL/GenBank/DDBJ databases">
        <title>WGS assembly of Panicum hallii.</title>
        <authorList>
            <person name="Lovell J."/>
            <person name="Jenkins J."/>
            <person name="Lowry D."/>
            <person name="Mamidi S."/>
            <person name="Sreedasyam A."/>
            <person name="Weng X."/>
            <person name="Barry K."/>
            <person name="Bonette J."/>
            <person name="Campitelli B."/>
            <person name="Daum C."/>
            <person name="Gordon S."/>
            <person name="Gould B."/>
            <person name="Lipzen A."/>
            <person name="Macqueen A."/>
            <person name="Palacio-Mejia J."/>
            <person name="Plott C."/>
            <person name="Shakirov E."/>
            <person name="Shu S."/>
            <person name="Yoshinaga Y."/>
            <person name="Zane M."/>
            <person name="Rokhsar D."/>
            <person name="Grimwood J."/>
            <person name="Schmutz J."/>
            <person name="Juenger T."/>
        </authorList>
    </citation>
    <scope>NUCLEOTIDE SEQUENCE [LARGE SCALE GENOMIC DNA]</scope>
    <source>
        <strain evidence="3">FIL2</strain>
    </source>
</reference>
<evidence type="ECO:0000313" key="3">
    <source>
        <dbReference type="EMBL" id="PAN17899.2"/>
    </source>
</evidence>
<dbReference type="Gramene" id="PAN17899">
    <property type="protein sequence ID" value="PAN17899"/>
    <property type="gene ID" value="PAHAL_3G162300"/>
</dbReference>